<evidence type="ECO:0000256" key="1">
    <source>
        <dbReference type="SAM" id="MobiDB-lite"/>
    </source>
</evidence>
<dbReference type="PANTHER" id="PTHR31528">
    <property type="entry name" value="4-AMINO-5-HYDROXYMETHYL-2-METHYLPYRIMIDINE PHOSPHATE SYNTHASE THI11-RELATED"/>
    <property type="match status" value="1"/>
</dbReference>
<dbReference type="SUPFAM" id="SSF53850">
    <property type="entry name" value="Periplasmic binding protein-like II"/>
    <property type="match status" value="1"/>
</dbReference>
<dbReference type="GO" id="GO:0009228">
    <property type="term" value="P:thiamine biosynthetic process"/>
    <property type="evidence" value="ECO:0007669"/>
    <property type="project" value="InterPro"/>
</dbReference>
<dbReference type="InterPro" id="IPR027939">
    <property type="entry name" value="NMT1/THI5"/>
</dbReference>
<proteinExistence type="predicted"/>
<gene>
    <name evidence="3" type="ORF">SSOG_05521</name>
</gene>
<feature type="region of interest" description="Disordered" evidence="1">
    <location>
        <begin position="1"/>
        <end position="21"/>
    </location>
</feature>
<sequence length="377" mass="41063">MSDRSHPIHEHPIHEHPIHESIREEKYVRSVQTTMRGALRQRVLGAALVSVVAAATLTSCAEEPKDAEGKGGKNITVGLTYTPNIQFSPFYVAAEKGYYKDAGLKVTLRHHGASEDLFGALTSGKEDVVYAGGDEMLQARAAKNLPVVDIATFYQKYPVGLIVPKDSDIRKPADLKGRKIGTPGPFGETYFGLLALLKEGGLSPKQAKIQNIGFTQQAALTGNKVEGVMGYLNNDAISFEEAGKEVRAITLDTGDKGDPLVGVGLGAKKDVLEKRGDDMKKFVAASLRGLRYAMDNPDDTIKLSEKYVPGLRGEKQKKNAMAVLKATMPMMKTEQGEVGVNDPQTWTRMADFMYDQGLLEKTVTPEDAYDNGYLPKS</sequence>
<dbReference type="EMBL" id="GG657754">
    <property type="protein sequence ID" value="EFL25807.1"/>
    <property type="molecule type" value="Genomic_DNA"/>
</dbReference>
<dbReference type="STRING" id="457427.SSOG_05521"/>
<feature type="domain" description="SsuA/THI5-like" evidence="2">
    <location>
        <begin position="84"/>
        <end position="299"/>
    </location>
</feature>
<protein>
    <submittedName>
        <fullName evidence="3">Putative sulfonate/nitrate/taurine transport system substrate-binding protein</fullName>
    </submittedName>
</protein>
<dbReference type="AlphaFoldDB" id="D9WMA4"/>
<dbReference type="PANTHER" id="PTHR31528:SF15">
    <property type="entry name" value="RIBOFLAVIN-BINDING PROTEIN RIBY"/>
    <property type="match status" value="1"/>
</dbReference>
<evidence type="ECO:0000259" key="2">
    <source>
        <dbReference type="Pfam" id="PF09084"/>
    </source>
</evidence>
<evidence type="ECO:0000313" key="3">
    <source>
        <dbReference type="EMBL" id="EFL25807.1"/>
    </source>
</evidence>
<dbReference type="InterPro" id="IPR015168">
    <property type="entry name" value="SsuA/THI5"/>
</dbReference>
<dbReference type="HOGENOM" id="CLU_028871_1_0_11"/>
<reference evidence="3 4" key="1">
    <citation type="submission" date="2009-02" db="EMBL/GenBank/DDBJ databases">
        <title>Annotation of Streptomyces hygroscopicus strain ATCC 53653.</title>
        <authorList>
            <consortium name="The Broad Institute Genome Sequencing Platform"/>
            <consortium name="Broad Institute Microbial Sequencing Center"/>
            <person name="Fischbach M."/>
            <person name="Godfrey P."/>
            <person name="Ward D."/>
            <person name="Young S."/>
            <person name="Zeng Q."/>
            <person name="Koehrsen M."/>
            <person name="Alvarado L."/>
            <person name="Berlin A.M."/>
            <person name="Bochicchio J."/>
            <person name="Borenstein D."/>
            <person name="Chapman S.B."/>
            <person name="Chen Z."/>
            <person name="Engels R."/>
            <person name="Freedman E."/>
            <person name="Gellesch M."/>
            <person name="Goldberg J."/>
            <person name="Griggs A."/>
            <person name="Gujja S."/>
            <person name="Heilman E.R."/>
            <person name="Heiman D.I."/>
            <person name="Hepburn T.A."/>
            <person name="Howarth C."/>
            <person name="Jen D."/>
            <person name="Larson L."/>
            <person name="Lewis B."/>
            <person name="Mehta T."/>
            <person name="Park D."/>
            <person name="Pearson M."/>
            <person name="Richards J."/>
            <person name="Roberts A."/>
            <person name="Saif S."/>
            <person name="Shea T.D."/>
            <person name="Shenoy N."/>
            <person name="Sisk P."/>
            <person name="Stolte C."/>
            <person name="Sykes S.N."/>
            <person name="Thomson T."/>
            <person name="Walk T."/>
            <person name="White J."/>
            <person name="Yandava C."/>
            <person name="Straight P."/>
            <person name="Clardy J."/>
            <person name="Hung D."/>
            <person name="Kolter R."/>
            <person name="Mekalanos J."/>
            <person name="Walker S."/>
            <person name="Walsh C.T."/>
            <person name="Wieland-Brown L.C."/>
            <person name="Haas B."/>
            <person name="Nusbaum C."/>
            <person name="Birren B."/>
        </authorList>
    </citation>
    <scope>NUCLEOTIDE SEQUENCE [LARGE SCALE GENOMIC DNA]</scope>
    <source>
        <strain evidence="3 4">ATCC 53653</strain>
    </source>
</reference>
<evidence type="ECO:0000313" key="4">
    <source>
        <dbReference type="Proteomes" id="UP000003963"/>
    </source>
</evidence>
<keyword evidence="4" id="KW-1185">Reference proteome</keyword>
<name>D9WMA4_9ACTN</name>
<dbReference type="Proteomes" id="UP000003963">
    <property type="component" value="Unassembled WGS sequence"/>
</dbReference>
<dbReference type="Pfam" id="PF09084">
    <property type="entry name" value="NMT1"/>
    <property type="match status" value="1"/>
</dbReference>
<dbReference type="Gene3D" id="3.40.190.10">
    <property type="entry name" value="Periplasmic binding protein-like II"/>
    <property type="match status" value="2"/>
</dbReference>
<accession>D9WMA4</accession>
<organism evidence="3 4">
    <name type="scientific">Streptomyces himastatinicus ATCC 53653</name>
    <dbReference type="NCBI Taxonomy" id="457427"/>
    <lineage>
        <taxon>Bacteria</taxon>
        <taxon>Bacillati</taxon>
        <taxon>Actinomycetota</taxon>
        <taxon>Actinomycetes</taxon>
        <taxon>Kitasatosporales</taxon>
        <taxon>Streptomycetaceae</taxon>
        <taxon>Streptomyces</taxon>
        <taxon>Streptomyces violaceusniger group</taxon>
    </lineage>
</organism>